<accession>A0ABP6DH23</accession>
<gene>
    <name evidence="1" type="ORF">GCM10010411_96040</name>
</gene>
<organism evidence="1 2">
    <name type="scientific">Actinomadura fulvescens</name>
    <dbReference type="NCBI Taxonomy" id="46160"/>
    <lineage>
        <taxon>Bacteria</taxon>
        <taxon>Bacillati</taxon>
        <taxon>Actinomycetota</taxon>
        <taxon>Actinomycetes</taxon>
        <taxon>Streptosporangiales</taxon>
        <taxon>Thermomonosporaceae</taxon>
        <taxon>Actinomadura</taxon>
    </lineage>
</organism>
<dbReference type="Proteomes" id="UP001501509">
    <property type="component" value="Unassembled WGS sequence"/>
</dbReference>
<keyword evidence="2" id="KW-1185">Reference proteome</keyword>
<name>A0ABP6DH23_9ACTN</name>
<evidence type="ECO:0000313" key="1">
    <source>
        <dbReference type="EMBL" id="GAA2640748.1"/>
    </source>
</evidence>
<comment type="caution">
    <text evidence="1">The sequence shown here is derived from an EMBL/GenBank/DDBJ whole genome shotgun (WGS) entry which is preliminary data.</text>
</comment>
<protein>
    <submittedName>
        <fullName evidence="1">Uncharacterized protein</fullName>
    </submittedName>
</protein>
<evidence type="ECO:0000313" key="2">
    <source>
        <dbReference type="Proteomes" id="UP001501509"/>
    </source>
</evidence>
<dbReference type="RefSeq" id="WP_410558690.1">
    <property type="nucleotide sequence ID" value="NZ_JAXCGB010000147.1"/>
</dbReference>
<reference evidence="2" key="1">
    <citation type="journal article" date="2019" name="Int. J. Syst. Evol. Microbiol.">
        <title>The Global Catalogue of Microorganisms (GCM) 10K type strain sequencing project: providing services to taxonomists for standard genome sequencing and annotation.</title>
        <authorList>
            <consortium name="The Broad Institute Genomics Platform"/>
            <consortium name="The Broad Institute Genome Sequencing Center for Infectious Disease"/>
            <person name="Wu L."/>
            <person name="Ma J."/>
        </authorList>
    </citation>
    <scope>NUCLEOTIDE SEQUENCE [LARGE SCALE GENOMIC DNA]</scope>
    <source>
        <strain evidence="2">JCM 6833</strain>
    </source>
</reference>
<sequence length="185" mass="19425">MGSLFEELARREAAVRQRIEEIGEQIAELTGLLEAEEDKLSRLVITRETVQEVVGEAAGNLEELVAEPGPVDPGEPVTSPIGVLTVPSWRPGMRASALPTAYQDAVEILADAAAPMRAGQIAAAMGLEDSAAKREGLRSKLKRLVERGWATENEPGLFTLTVSAARELTAGPGDGQDGIGSSPAG</sequence>
<dbReference type="EMBL" id="BAAATD010000044">
    <property type="protein sequence ID" value="GAA2640748.1"/>
    <property type="molecule type" value="Genomic_DNA"/>
</dbReference>
<proteinExistence type="predicted"/>